<comment type="function">
    <text evidence="1 6">Modulates RecA activity.</text>
</comment>
<dbReference type="Proteomes" id="UP000030361">
    <property type="component" value="Chromosome"/>
</dbReference>
<evidence type="ECO:0000259" key="9">
    <source>
        <dbReference type="Pfam" id="PF21982"/>
    </source>
</evidence>
<dbReference type="InterPro" id="IPR053924">
    <property type="entry name" value="RecX_HTH_2nd"/>
</dbReference>
<gene>
    <name evidence="6" type="primary">recX</name>
    <name evidence="10" type="ORF">PL11_006930</name>
</gene>
<feature type="domain" description="RecX third three-helical" evidence="8">
    <location>
        <begin position="217"/>
        <end position="260"/>
    </location>
</feature>
<sequence>MASTITKIEAQKRKGRYNVYVDGAYAFPISEEVLIKYRIFKGMEIDEQTQEQLKQADQVSKLYSRAIDFLAHNLRTEYEVREKLLSLSEDEGAIDAVIERLKDQQLVNDARYADSYVTTVIRARKNGPAWIRNHLKTKRVPENDIENSLEKLFSDDLALEIASESAEKNIKLKKNDSLKMVQNKTKNLLAQRGFSFEIANEAVQSVDMSEFADRDEAIIDRMAARYDRKYSKYQGYEHEQRLKQALYAKGFSMDDIQAAMDRLSEN</sequence>
<dbReference type="GO" id="GO:0006282">
    <property type="term" value="P:regulation of DNA repair"/>
    <property type="evidence" value="ECO:0007669"/>
    <property type="project" value="UniProtKB-UniRule"/>
</dbReference>
<comment type="similarity">
    <text evidence="3 6">Belongs to the RecX family.</text>
</comment>
<dbReference type="HAMAP" id="MF_01114">
    <property type="entry name" value="RecX"/>
    <property type="match status" value="1"/>
</dbReference>
<dbReference type="RefSeq" id="WP_035168297.1">
    <property type="nucleotide sequence ID" value="NZ_CP018906.1"/>
</dbReference>
<comment type="subcellular location">
    <subcellularLocation>
        <location evidence="2 6">Cytoplasm</location>
    </subcellularLocation>
</comment>
<dbReference type="Pfam" id="PF02631">
    <property type="entry name" value="RecX_HTH2"/>
    <property type="match status" value="1"/>
</dbReference>
<dbReference type="EMBL" id="CP018906">
    <property type="protein sequence ID" value="AQW21676.1"/>
    <property type="molecule type" value="Genomic_DNA"/>
</dbReference>
<keyword evidence="11" id="KW-1185">Reference proteome</keyword>
<evidence type="ECO:0000256" key="4">
    <source>
        <dbReference type="ARBA" id="ARBA00018111"/>
    </source>
</evidence>
<dbReference type="InterPro" id="IPR053925">
    <property type="entry name" value="RecX_HTH_3rd"/>
</dbReference>
<dbReference type="PANTHER" id="PTHR33602">
    <property type="entry name" value="REGULATORY PROTEIN RECX FAMILY PROTEIN"/>
    <property type="match status" value="1"/>
</dbReference>
<dbReference type="AlphaFoldDB" id="A0A1S6QJ97"/>
<dbReference type="Gene3D" id="1.10.10.10">
    <property type="entry name" value="Winged helix-like DNA-binding domain superfamily/Winged helix DNA-binding domain"/>
    <property type="match status" value="4"/>
</dbReference>
<dbReference type="InterPro" id="IPR036388">
    <property type="entry name" value="WH-like_DNA-bd_sf"/>
</dbReference>
<reference evidence="10 11" key="1">
    <citation type="journal article" date="2015" name="Genome Announc.">
        <title>Genome Sequence of Lactobacillus curieae CCTCC M 2011381T, a Novel Producer of Gamma-aminobutyric Acid.</title>
        <authorList>
            <person name="Wang Y."/>
            <person name="Wang Y."/>
            <person name="Lang C."/>
            <person name="Wei D."/>
            <person name="Xu P."/>
            <person name="Xie J."/>
        </authorList>
    </citation>
    <scope>NUCLEOTIDE SEQUENCE [LARGE SCALE GENOMIC DNA]</scope>
    <source>
        <strain evidence="10 11">CCTCC M 2011381</strain>
    </source>
</reference>
<evidence type="ECO:0000313" key="11">
    <source>
        <dbReference type="Proteomes" id="UP000030361"/>
    </source>
</evidence>
<evidence type="ECO:0000256" key="6">
    <source>
        <dbReference type="HAMAP-Rule" id="MF_01114"/>
    </source>
</evidence>
<dbReference type="Pfam" id="PF21981">
    <property type="entry name" value="RecX_HTH3"/>
    <property type="match status" value="1"/>
</dbReference>
<evidence type="ECO:0000256" key="3">
    <source>
        <dbReference type="ARBA" id="ARBA00009695"/>
    </source>
</evidence>
<dbReference type="eggNOG" id="COG2137">
    <property type="taxonomic scope" value="Bacteria"/>
</dbReference>
<keyword evidence="5 6" id="KW-0963">Cytoplasm</keyword>
<feature type="domain" description="RecX first three-helical" evidence="9">
    <location>
        <begin position="63"/>
        <end position="101"/>
    </location>
</feature>
<dbReference type="OrthoDB" id="5421057at2"/>
<dbReference type="InterPro" id="IPR003783">
    <property type="entry name" value="Regulatory_RecX"/>
</dbReference>
<evidence type="ECO:0000259" key="7">
    <source>
        <dbReference type="Pfam" id="PF02631"/>
    </source>
</evidence>
<organism evidence="10 11">
    <name type="scientific">Lentilactobacillus curieae</name>
    <dbReference type="NCBI Taxonomy" id="1138822"/>
    <lineage>
        <taxon>Bacteria</taxon>
        <taxon>Bacillati</taxon>
        <taxon>Bacillota</taxon>
        <taxon>Bacilli</taxon>
        <taxon>Lactobacillales</taxon>
        <taxon>Lactobacillaceae</taxon>
        <taxon>Lentilactobacillus</taxon>
    </lineage>
</organism>
<name>A0A1S6QJ97_9LACO</name>
<proteinExistence type="inferred from homology"/>
<protein>
    <recommendedName>
        <fullName evidence="4 6">Regulatory protein RecX</fullName>
    </recommendedName>
</protein>
<evidence type="ECO:0000259" key="8">
    <source>
        <dbReference type="Pfam" id="PF21981"/>
    </source>
</evidence>
<dbReference type="PANTHER" id="PTHR33602:SF1">
    <property type="entry name" value="REGULATORY PROTEIN RECX FAMILY PROTEIN"/>
    <property type="match status" value="1"/>
</dbReference>
<evidence type="ECO:0000256" key="5">
    <source>
        <dbReference type="ARBA" id="ARBA00022490"/>
    </source>
</evidence>
<dbReference type="NCBIfam" id="NF010733">
    <property type="entry name" value="PRK14135.1"/>
    <property type="match status" value="1"/>
</dbReference>
<evidence type="ECO:0000256" key="2">
    <source>
        <dbReference type="ARBA" id="ARBA00004496"/>
    </source>
</evidence>
<evidence type="ECO:0000256" key="1">
    <source>
        <dbReference type="ARBA" id="ARBA00003529"/>
    </source>
</evidence>
<dbReference type="KEGG" id="lcu:PL11_006930"/>
<evidence type="ECO:0000313" key="10">
    <source>
        <dbReference type="EMBL" id="AQW21676.1"/>
    </source>
</evidence>
<dbReference type="GO" id="GO:0005737">
    <property type="term" value="C:cytoplasm"/>
    <property type="evidence" value="ECO:0007669"/>
    <property type="project" value="UniProtKB-SubCell"/>
</dbReference>
<dbReference type="Pfam" id="PF21982">
    <property type="entry name" value="RecX_HTH1"/>
    <property type="match status" value="1"/>
</dbReference>
<feature type="domain" description="RecX second three-helical" evidence="7">
    <location>
        <begin position="108"/>
        <end position="149"/>
    </location>
</feature>
<dbReference type="InterPro" id="IPR053926">
    <property type="entry name" value="RecX_HTH_1st"/>
</dbReference>
<accession>A0A1S6QJ97</accession>